<evidence type="ECO:0000256" key="1">
    <source>
        <dbReference type="ARBA" id="ARBA00001957"/>
    </source>
</evidence>
<dbReference type="InterPro" id="IPR045851">
    <property type="entry name" value="AMP-bd_C_sf"/>
</dbReference>
<keyword evidence="3" id="KW-0596">Phosphopantetheine</keyword>
<dbReference type="InterPro" id="IPR029063">
    <property type="entry name" value="SAM-dependent_MTases_sf"/>
</dbReference>
<dbReference type="Gene3D" id="3.40.50.12780">
    <property type="entry name" value="N-terminal domain of ligase-like"/>
    <property type="match status" value="3"/>
</dbReference>
<dbReference type="InterPro" id="IPR020845">
    <property type="entry name" value="AMP-binding_CS"/>
</dbReference>
<dbReference type="InterPro" id="IPR036736">
    <property type="entry name" value="ACP-like_sf"/>
</dbReference>
<dbReference type="GO" id="GO:0017000">
    <property type="term" value="P:antibiotic biosynthetic process"/>
    <property type="evidence" value="ECO:0007669"/>
    <property type="project" value="UniProtKB-KW"/>
</dbReference>
<dbReference type="GO" id="GO:0031177">
    <property type="term" value="F:phosphopantetheine binding"/>
    <property type="evidence" value="ECO:0007669"/>
    <property type="project" value="InterPro"/>
</dbReference>
<dbReference type="FunFam" id="1.10.1200.10:FF:000005">
    <property type="entry name" value="Nonribosomal peptide synthetase 1"/>
    <property type="match status" value="4"/>
</dbReference>
<sequence length="7322" mass="780258">MERVDRAVPVTRGQLDIWLALQTGYFDVAWQLGVLVHIQGVIDTGLLHDAMRHVVNEAESLRASFFEVDGQVFQKAVEYDDVDLVFYDLTDARDPEREVRETAASIQRTPMPLTGPMIKFALFRTGPDEHYWFTTCHHIAIDGMGIALVGRRIAAVYSALAAGKPIPPAFFGSLQDLASGELEYESSTKFLEDHEYWAAHRPSGAEADYPSTVADDGRDPYSPSPPVQLDEAVIGKVKELSKALRIRRSSVLTAACALLVRGWSADGSDEVVLDFPVSRRVDPESKTHPGMLAGVVPLVLNAAPDATFADFCRQVDARSREALRHQQFPTRTLDGESHFSGPRQAPNRVVVNFVPARLTLSLGDIPATAKYTSFGPVGHFGLFFLGFGDQQFLSTVGTGQPFANFDVTDLGERLQRILATIAAGPDRQLSSLDVLHADERARLNELGNTAVLTDPATAPMSVPELFAAQVSRAPQAVALVCEGASVTYRELDAAANRLAHHLTAHGAGPGQTVALMFSRSAEAVATILAVLKTGAAYLPIDPSSPGTRIEFMLADAQPIAAVTTADLAQRFGGLGVTVVDVNDPRIDARPATALSVPDPADIAYLIYTSGTTGVPKGVAVTHRNVTQLIGSLDAGLPAAGVWSQCHSYAFDVSVWEIFGALLRGGRVVVVSEDVTRSPDEFHDVLVAEEVSVLTQTPSAVAMLSPQGLESVALAVVGEACPAEVVDQWAPGRVMVNAYGPTETTMCVAISAPLTRGSGTPPIGLPVDGAALFVLDGWMRPLPSGVVGELYVAGAGVAAGYVGRAGLTASRFVACPFGAPGARMYRTGDLACWDADGQLRYLGRADEQVKIRGYRIELGEVQAALAALDGVEQAVVIAREDRPGDKRLVGYVTGTADPAEARTALADQLPTHMVPAAVVALDALPLTSNGKLDTRALPVPEYGTGEYRAPSNAVEEILAGIYAEVLGVQRVGVDESFFELGGDSILSLQVVARARAAGLTCRPRDVFVEQTVARLARVAGVSDGAAEVVDEGVGPVQATPIMRWLRDIDSAGSPIDQFNQTMMVQAPAGVTEADVAIVLQALVDRHAMLRLRVDDDEAGGWSLRVPEPGSVRAQDCLRSVDELSDEALRNARARLDPAAGVMLSALWLEATGQLAVIIHHLAVDAVSWWILLEDLNIAWALHSAGQPVELAPAGTSFARWSAVLAEHAHRPEVVSKLGAWKKVTATPPALPAATPEVDTYASAGRLSVELDAETTGALIGDVPTAFHAGIQDILLIAFGLAWAEFLGGADAIGIDVEGHGRREELAADIDLSRTVGWFTTKYPVSLGVAGLEWAQVVAGDAALGAVIKHAKEQLRALPDPLSYGLLRYLNAEVELAGPDPSIAFNYLGRQGAVSDSAGEGWRISQEGLTLIGAAAAVPMPLMHTVELNAGTIDTGTGPHLHAEWTWAPSVLDAAQITRLSRLWFEALAGVCAHVRAGGGGLTPSDIAPARLSQHEIDELATQHHIADILPLTPLQQGLLFHSSTAQGSDDMYAVQLDFTLTGPLDPDRLRDAVHTVVNRHPHLAALFCDRYDEPVQIIPADPVVQWQYLDLDGTDADRRIEQLCAAERAAVRDLSGEAAFRVALIRTAAGRHRFVLTNHHILLDGWSLPILLREIFTSYYGQRLPAAGSYRAFLTWLADRDLDAARDAWGQLLSGFETPTLVGPQDRLGQGDRGFEKSCVPEQITGALTDLARSCHTTVSTVLQAAWAVVLTSVTGQHDVVFGTPRSRVGQLEVDDAEQMVGLLINTVPVRADIRASTTTADLLAQLQSSHNDALEHQHLALSEIHRVTGHDQLFDTLFVYENYPVESGMTLGPDGLAIAEFTNREYNHYPLTVEALPGSELGLHVEYDADVFDPAGIASLLDRFQRVLVAMTSDPTRRLSEVELLDRDERELVLARLSGAGVTGPVGVAPQLLAAALAIAPDAPAVVDGARELSYRELDEWSTRLARKLIDAGVGPERAVGVAVGRSAELVVAWWAVVKAGGIHAPVDLDHPVERVAAVLDAIGAVCVLARGADEVAGAGSRRVLRIDGLDLSGYGAAAITDADRLAPLTARGSAYAIFTSGSTGTPKGVLVSHAGLLGWAAAQCEASELDTDTRVLMVASPTFDASVGEMVLAAAAGAALVVAPPQVYAGEPLTALLQSQRVNAAFLTPTVLSSLDRARLPGFDKLMVGGEACPKELVAAWAPGRRMFNVYGPSEATIWVTSSAPLSAEAPVRIGTPLPGVCAVVLDAWLKPVPVGVVGELYVSGPALAHGYMGRVDLTAERFVANPFGGPGDRMYRTGDLVRWTRDGDLEFVGRADSQIKLRGQRIELGEIENTLLACPQVTQAAVTVLDSATGAHLVAYVTLDHTIGADHDEGNVEEWQHLYDDLYGADLESRFGMDFRGWNSSYTGDPIPLAEMIEWRAATVDRITDLQPRRVLEIGAGSGLLLSQLAPHCEEYLATDFSPVAIENLARSMEQLQLPWSDRVRLRTQPAHVTDGLPRGHFDTVILNSVVQYFPNAGYLAEVIDNAMELLAPGGAVFIGDVRNHSLQGAFQTAIALSRGGAAATEAADIRQRVRHAMLGETELLLAPEFFTTWAVSCPSAGGVDIQVKRGFADNELNRYRYDVVIRKAPAAVRSVGDAPTWSWAECAGSDGLGDVLASQRPAVVRVTDIPHAGVIADVRVETALAEGQPVADALAAADAVAGAAVAEEVHRIGEAAGYRVAVTWGAVPGTLSAVFVDTGDVDYAAPLTDVYLPPTGSRRRTSHANDPRTNTKIGEVRERLSAWLPEYMVPAHIVALEEFPMTSSGKLDRKALPEPEYQDVDRYRAPATAAEEILVGIYAQVLGLERVGVDDSFFDLGGDSLSAMRLIAAVNTSLNSDLGVRAVFEAPTAAELALLAGGDGDRPEPLVAGERPAVIPLSFAQTRLWFIDQFQGPSPIYNVTVALRLRGQLDTGALAAALADVVDRHESLRTVFAAADGIPQQVVIPPDQIGFACEVVDARGWPEDRLRERMAAAAQYAFDLSSESPLHTKLFTVTDTEHQLVVAVHHIAADGWSITPFARDLGVAYASRCAGRAPDWAPLAVQYVDYTLWQRTYLGDVDDSGSRIAAQLDYWTDALAGLPERLQLPTDRPYPQVADHRGARLAADWPAELQQQVQRVAREHNATPFMVIQAAFAALLSKISASTDVAVGFPIAGRSERALDELIGFFVNTLVLRVDVAGDPTFAELLAQVRRRSLAAFEHQDVPFELLVERLNPTRSMAHHPLIQVLLGWENFPGEVTAPAGGLALGDLQVTPMPLHTNTARMDLTFSLAERFTESGSRAGIAVTAEYRTDVYDADTVEAMIERLQRLLTAVTAEPERRLSSVDLLDTAEHARLAAWGNEAVLADPMEPVTVAGLFAAQAARTPDAVALTFEDRSMTYRELDEAANRLAHLLVESGAGPGEFVALLFSRSAEAIVAILAVLKSGAAYLPIDPALPAARVEFMLTDAAPKVAVTTAELADTFDGFDLTVIDVADPAVAAQPGTPPPAPAPTDLAHVIYTSGTTGVPKGVAVTQHNVAQLFDDLRLGFALSAEQVWTQFHSYAFDFSVWEIWGALLHGGRLVVVPGAVARSPEEFHALLVREGVTVLTQTPSAVGLLPTDGLDSTALVIGAEPCPPELVDRWAPGRVMVNVYGPTETTMWACKSAPLQAGSGFPPIGSPVTRAAFFVLDEWLRPVPAGVVGELYLAGEGVGVGYWRRPGLTASRFAACPFGEPGTRMYRTGDLVCWGPDGQLRYLGRADEQVKIRGYRIELGEIQAALSALDGVEQAVVVAREDRPAALRLVGYVTGSTDPGKARAALGERLPGYMVPAAVVVLDALPVTLNGKLDTRALPAPDYRTAGNYRNYRAPSTAVEEIVAGIYAQILGVERVGVDDSFFDLGGDSLSTMRLVTAINAALDSDLPVRVVFEAPTVAQLAPRIAESAAGLEPLVAAARPAVVPLSFAQNRLWFIDQFQGPSPLYNMAAALRLRGRLDARALSVALTDVVSRHESLRTLFPAHEGTPQQLVVPVERADIGWDVIDATAYSADQLDDAIKAATRHTFDLATEIPIRAILFAVAEDEHILVIVVHHIAADGLSLTPLSADLSVAYTSRRAGHAPGWAELSVQYIDYTLWQRAQFGDLDDASSRIGGQLAYWEQALAGMPERLALPTDRPYPPVADQRGDSVVVDWPAELQEQVRRLAREHNATSFMVVQAALAVLLSKIGASSDVAVGFPIAGRRDPALDQLVGFFVNTLVLRVDLAGDPTFAELLERVQARSLAAFEHQDVPFEVLVERVNPTRSLTHHPLVQVMLAWQNFAGHDDPAAGLTLGDLEVTSVPVADQSARMDLVFSLAERWTAAGEAAGIGGRVEFRTDVFDAATVETLIARLQRVLTAMTADPTHPVSSVDVLDDAEHARLKELGNNAVLTGPAGPPVSVPELFAAHVAAAPEAVALVCEGLSVTYRELDEASNRLAHRLAAQGAGPGQTVALLFSRSAEAIAAILAVLKTGAAYLPIDPSSPDARIEFMLGDAKPVVAITTADLAARFDGRGVTVIDVNDRRIDTLPETGLPLPGPDGVAYLIYTSGTTGVPKGVAITHRNVTQLLGSLDAGLPAAGVWSHCHSLAFDVSVWEIFGALLRGGRLVVVPESVARSPQDLHDVLVARQVSVLTQTPSAVAMLSPEGLESVSLVMAGEACTAEVVDQWAPGRVMVNAYGPTETTMCVTISAPLAPGSAAHGPVPIGSPVPGAALFVLDASLRPVPPGVVGELYVAGSGVAAGYVGRPGLTASRFVACPFGGAGTRMYRTGDLVRWNADGQLQYFGRADEQVKVRGYRIELGEIQSALTGIDGVEQAVVVAREDHPGALRLVGYITGSADAAAVRSALAERLPAYMVPAAVLGLEAFPLTANGKLDTRALPAPEYTAGEYRAPQTPTEEILAGIYADILNAERVGVDDSFFDLGGDSISAMRLIAAINASLDADLAVRVVFEAPTIAQLAPRLGEGGNGLQPLTAGTRPAIVPLSFAQNRLWFLDQLQGPSPVYNMAAALRLDGALDADALGAALGDVVARHESLRTLFAAPEGTPQQVVIPADKADFGWEVVDASAWSASQLDEAIGATARYTFDLSSQIPLRAALFRLDEDRHVLVAVVHHIAADGMSITPLVRDLGVAYAGRAAGRGPDWAPLPVQYVDYTLWQRAQFGDLDDGNSRIAAQLSYWEGALAGMPDRVQLPTDRPYPLVADQRGATVEIDWPTGLQQRVGEVARHHNATSFMVIQTALTVLLAKIGANPDVAVGFPIAGRRDPALDELVGFFVNTLVLRVEVAGDSSFADVLSQVRQRSLAAYEHQDVPFEVLVERLNPTRSLTHHPLIQVMLAWQNFAGHDAGPAAGFTLGDVDVTPIPVDTQTARMDLTFSLGERWDERGQPAGIGGTVEFRTDVFDEDSIRAVVDRLQRVLLAMTADPAQALSAIDLLDDTEHARLDAFGNRAALSASAPQTDSIPALFAAQAARTPDVVALVCAGRSLTYRELDEASNRLAHLLAGHGARPGQTVALLFSRSAEAIVSILAVLKSGAAYLPIDPALPEARIGFVLNDAAPIAAITTADLSDRLDGHDVSVIDVNDPAVDTRPATALPAPAPEHLAYLIYTSGTTGVPKGVAVTHRNVTQLLAAGDSGLPRSGVWSQWHSLAFDVSVWEIFGALLHGGRLVVVPESVARSPEDLHALLVSEQVSVLSQTPSAAGALAPEGLESVTLVVAGEACPSELVDRWAPGRAMINAYGPTEATVYAAISAPLQADAPGVVPIGSPVPGAASFVLDEWLRPVPPGVIGELYVAGAGVACGYWRRSALTASRFVACPFGGPGSRMYRTGDLVRWRADGQLDYLGRADEQVKIRGYRIELGEVRAALAWVDGVEQAVVVAREDRPAALRLVGYVTGTADPAAVRAALAERLPGYMIPTAVVVMQALPLTPNGKLDTRALPAPEYSDADRYRAPDNAIEEILAGIYAQVLGLERVGVDDSFFDLGGDSISSMQVVTRARAAGLVCKTRDIFVEQTVARLARVAEVVDAATAVADEGLGPVQATPIIRWLRDVANAGGDVAQFNQAMLVQAPAAVTEADVVTVLQALLDRHAMLRLHVDDDAATGWSLTVPEPGSVDARACLHVVDELSDIAVIEARSRLNPATGVLLRAVWASATRQLVVIVHHLAVDGVSWRILLQDLNLAWAQHHGGQPVALPSVGTSFARWSARLAEHAHHPDVTGQADTWQRMAATAATPAALPAVRPEVDTFATAGHLSMELDAETTGMLLGDVPAAFHAGVQDILLIAFGLACAEFSGGGAPVGIEVEGHGRHEELGRDVDLSHTVGWFTTKYPVALALQDISWAQVAAGADALGAVLKDAKEQLRALPDPLSYGLLRYLNPDVDLDAPEPSIGFNYLGRQGGAAELTDDMWRPDPHGWTVTRAATAIPMPLMHTLELNAVTVDSAAGPQLHANWTWAPSACSDEQVTRLGRLWFEALAGICAHVRSGGGGLTPSDIAPARLTQPQIDQLARQYNIADVLALTPVQQGLLFHANTARASDDLYAGQLDISIAGPLDPDRLRGAVQTMIGRHPNLVARFWDDYDEPVQIIPADPAAAWRYVELDGDPDADAQIRRLCAAERAAVCGDLADQPAFRVALLRIAPERYRLVLTNHHIVLDGWSMPILLGEIFAGYYGQRLPAAAPYRAFVDWLAARDVDAARAAWAEVFAGFDSPTLVGPQDRTEPGRQRVESFALPAELSQSITDLARSCHTTVNTVLQAAFAQLLCALTGQGDVVFGTTVSGRPAEVAGAENMVGLLINTVPVRANITATTTTAELLDQLQGAYNHTLDHQHLALNEIHRITGQDQLFDTLFAYENYPIDASALSADHELAVTDITTRESTHYPLTMQAQPGKELRLQVEYDTDVFDAARIATLIERLQRVLVVMTADPARRLSSIDLLDAAEHDRLDGWADRAVLTRPATPTSIPARFAAQVARSPRAAAVTFEGRSISYRELDEKSNRLAHLLIGRGVGPGESVALLFGRSADAIVAILAVLKTGAAYLPIDPALPAARIDFMLTDTAPTAAITVAALADKLHAHDLIVIDINDRAVARQPRTAPPAPAPEHVAHIIYTSGTTGLPKGVAVSHHNVTRMFDAPAVGVELSAGQVWTQFHSYAFDYSVWEIWGALLHGGRLVVVPDSVARSPMELHALLVAEKVTVLSQTPSAVRMLSPQGLQAAALVIGAEPCPPELVDRWAPGRTMVNVYGPTEATIFSSMSTPLAPGSGA</sequence>
<dbReference type="InterPro" id="IPR010071">
    <property type="entry name" value="AA_adenyl_dom"/>
</dbReference>
<keyword evidence="6" id="KW-0045">Antibiotic biosynthesis</keyword>
<dbReference type="SUPFAM" id="SSF53335">
    <property type="entry name" value="S-adenosyl-L-methionine-dependent methyltransferases"/>
    <property type="match status" value="1"/>
</dbReference>
<evidence type="ECO:0000259" key="7">
    <source>
        <dbReference type="PROSITE" id="PS50075"/>
    </source>
</evidence>
<dbReference type="Pfam" id="PF00668">
    <property type="entry name" value="Condensation"/>
    <property type="match status" value="8"/>
</dbReference>
<dbReference type="SUPFAM" id="SSF56801">
    <property type="entry name" value="Acetyl-CoA synthetase-like"/>
    <property type="match status" value="6"/>
</dbReference>
<dbReference type="SMART" id="SM00823">
    <property type="entry name" value="PKS_PP"/>
    <property type="match status" value="5"/>
</dbReference>
<dbReference type="Proteomes" id="UP000250347">
    <property type="component" value="Unassembled WGS sequence"/>
</dbReference>
<dbReference type="FunFam" id="1.10.1200.10:FF:000016">
    <property type="entry name" value="Non-ribosomal peptide synthase"/>
    <property type="match status" value="1"/>
</dbReference>
<dbReference type="FunFam" id="2.30.38.10:FF:000001">
    <property type="entry name" value="Non-ribosomal peptide synthetase PvdI"/>
    <property type="match status" value="4"/>
</dbReference>
<dbReference type="NCBIfam" id="TIGR01733">
    <property type="entry name" value="AA-adenyl-dom"/>
    <property type="match status" value="5"/>
</dbReference>
<dbReference type="NCBIfam" id="TIGR01720">
    <property type="entry name" value="NRPS-para261"/>
    <property type="match status" value="2"/>
</dbReference>
<dbReference type="InterPro" id="IPR013217">
    <property type="entry name" value="Methyltransf_12"/>
</dbReference>
<evidence type="ECO:0000256" key="6">
    <source>
        <dbReference type="ARBA" id="ARBA00023194"/>
    </source>
</evidence>
<accession>A0A329KRH1</accession>
<evidence type="ECO:0000313" key="9">
    <source>
        <dbReference type="Proteomes" id="UP000250347"/>
    </source>
</evidence>
<dbReference type="Pfam" id="PF13193">
    <property type="entry name" value="AMP-binding_C"/>
    <property type="match status" value="4"/>
</dbReference>
<dbReference type="GO" id="GO:0003824">
    <property type="term" value="F:catalytic activity"/>
    <property type="evidence" value="ECO:0007669"/>
    <property type="project" value="InterPro"/>
</dbReference>
<dbReference type="Gene3D" id="3.40.50.980">
    <property type="match status" value="6"/>
</dbReference>
<dbReference type="SMART" id="SM01294">
    <property type="entry name" value="PKS_PP_betabranch"/>
    <property type="match status" value="1"/>
</dbReference>
<dbReference type="CDD" id="cd19540">
    <property type="entry name" value="LCL_NRPS-like"/>
    <property type="match status" value="3"/>
</dbReference>
<feature type="domain" description="Carrier" evidence="7">
    <location>
        <begin position="4961"/>
        <end position="5036"/>
    </location>
</feature>
<keyword evidence="5" id="KW-0677">Repeat</keyword>
<name>A0A329KRH1_9MYCO</name>
<dbReference type="FunFam" id="3.30.559.10:FF:000012">
    <property type="entry name" value="Non-ribosomal peptide synthetase"/>
    <property type="match status" value="1"/>
</dbReference>
<dbReference type="GO" id="GO:0072330">
    <property type="term" value="P:monocarboxylic acid biosynthetic process"/>
    <property type="evidence" value="ECO:0007669"/>
    <property type="project" value="UniProtKB-ARBA"/>
</dbReference>
<dbReference type="PROSITE" id="PS50075">
    <property type="entry name" value="CARRIER"/>
    <property type="match status" value="5"/>
</dbReference>
<evidence type="ECO:0000256" key="5">
    <source>
        <dbReference type="ARBA" id="ARBA00022737"/>
    </source>
</evidence>
<dbReference type="GO" id="GO:0009403">
    <property type="term" value="P:toxin biosynthetic process"/>
    <property type="evidence" value="ECO:0007669"/>
    <property type="project" value="UniProtKB-ARBA"/>
</dbReference>
<dbReference type="InterPro" id="IPR006162">
    <property type="entry name" value="Ppantetheine_attach_site"/>
</dbReference>
<comment type="similarity">
    <text evidence="2">Belongs to the ATP-dependent AMP-binding enzyme family.</text>
</comment>
<dbReference type="GO" id="GO:0008610">
    <property type="term" value="P:lipid biosynthetic process"/>
    <property type="evidence" value="ECO:0007669"/>
    <property type="project" value="UniProtKB-ARBA"/>
</dbReference>
<dbReference type="Gene3D" id="3.40.50.150">
    <property type="entry name" value="Vaccinia Virus protein VP39"/>
    <property type="match status" value="1"/>
</dbReference>
<dbReference type="Pfam" id="PF08242">
    <property type="entry name" value="Methyltransf_12"/>
    <property type="match status" value="1"/>
</dbReference>
<evidence type="ECO:0000313" key="8">
    <source>
        <dbReference type="EMBL" id="RAU96641.1"/>
    </source>
</evidence>
<dbReference type="FunFam" id="3.30.300.30:FF:000010">
    <property type="entry name" value="Enterobactin synthetase component F"/>
    <property type="match status" value="4"/>
</dbReference>
<dbReference type="Pfam" id="PF00501">
    <property type="entry name" value="AMP-binding"/>
    <property type="match status" value="6"/>
</dbReference>
<dbReference type="InterPro" id="IPR010060">
    <property type="entry name" value="NRPS_synth"/>
</dbReference>
<dbReference type="Gene3D" id="3.30.559.10">
    <property type="entry name" value="Chloramphenicol acetyltransferase-like domain"/>
    <property type="match status" value="8"/>
</dbReference>
<dbReference type="Gene3D" id="3.30.300.30">
    <property type="match status" value="6"/>
</dbReference>
<dbReference type="CDD" id="cd19543">
    <property type="entry name" value="DCL_NRPS"/>
    <property type="match status" value="2"/>
</dbReference>
<feature type="domain" description="Carrier" evidence="7">
    <location>
        <begin position="948"/>
        <end position="1022"/>
    </location>
</feature>
<evidence type="ECO:0000256" key="2">
    <source>
        <dbReference type="ARBA" id="ARBA00006432"/>
    </source>
</evidence>
<dbReference type="UniPathway" id="UPA00011"/>
<dbReference type="InterPro" id="IPR009081">
    <property type="entry name" value="PP-bd_ACP"/>
</dbReference>
<comment type="caution">
    <text evidence="8">The sequence shown here is derived from an EMBL/GenBank/DDBJ whole genome shotgun (WGS) entry which is preliminary data.</text>
</comment>
<evidence type="ECO:0000256" key="3">
    <source>
        <dbReference type="ARBA" id="ARBA00022450"/>
    </source>
</evidence>
<keyword evidence="4" id="KW-0597">Phosphoprotein</keyword>
<dbReference type="NCBIfam" id="NF004282">
    <property type="entry name" value="PRK05691.1"/>
    <property type="match status" value="8"/>
</dbReference>
<dbReference type="RefSeq" id="WP_112708232.1">
    <property type="nucleotide sequence ID" value="NZ_QMEU01000020.1"/>
</dbReference>
<dbReference type="PANTHER" id="PTHR45527:SF1">
    <property type="entry name" value="FATTY ACID SYNTHASE"/>
    <property type="match status" value="1"/>
</dbReference>
<reference evidence="8 9" key="1">
    <citation type="submission" date="2018-06" db="EMBL/GenBank/DDBJ databases">
        <title>NTM in soil in Japan.</title>
        <authorList>
            <person name="Ohya K."/>
        </authorList>
    </citation>
    <scope>NUCLEOTIDE SEQUENCE [LARGE SCALE GENOMIC DNA]</scope>
    <source>
        <strain evidence="8 9">GF76</strain>
    </source>
</reference>
<dbReference type="InterPro" id="IPR000873">
    <property type="entry name" value="AMP-dep_synth/lig_dom"/>
</dbReference>
<dbReference type="NCBIfam" id="NF003417">
    <property type="entry name" value="PRK04813.1"/>
    <property type="match status" value="7"/>
</dbReference>
<dbReference type="Pfam" id="PF00550">
    <property type="entry name" value="PP-binding"/>
    <property type="match status" value="5"/>
</dbReference>
<dbReference type="InterPro" id="IPR023213">
    <property type="entry name" value="CAT-like_dom_sf"/>
</dbReference>
<dbReference type="GO" id="GO:0043041">
    <property type="term" value="P:amino acid activation for nonribosomal peptide biosynthetic process"/>
    <property type="evidence" value="ECO:0007669"/>
    <property type="project" value="TreeGrafter"/>
</dbReference>
<gene>
    <name evidence="8" type="ORF">DQP58_09660</name>
</gene>
<dbReference type="Gene3D" id="2.30.38.10">
    <property type="entry name" value="Luciferase, Domain 3"/>
    <property type="match status" value="2"/>
</dbReference>
<comment type="cofactor">
    <cofactor evidence="1">
        <name>pantetheine 4'-phosphate</name>
        <dbReference type="ChEBI" id="CHEBI:47942"/>
    </cofactor>
</comment>
<dbReference type="FunFam" id="3.40.50.980:FF:000001">
    <property type="entry name" value="Non-ribosomal peptide synthetase"/>
    <property type="match status" value="5"/>
</dbReference>
<dbReference type="InterPro" id="IPR025110">
    <property type="entry name" value="AMP-bd_C"/>
</dbReference>
<dbReference type="InterPro" id="IPR042099">
    <property type="entry name" value="ANL_N_sf"/>
</dbReference>
<dbReference type="Gene3D" id="1.10.1200.10">
    <property type="entry name" value="ACP-like"/>
    <property type="match status" value="5"/>
</dbReference>
<proteinExistence type="inferred from homology"/>
<feature type="domain" description="Carrier" evidence="7">
    <location>
        <begin position="6016"/>
        <end position="6096"/>
    </location>
</feature>
<dbReference type="SUPFAM" id="SSF52777">
    <property type="entry name" value="CoA-dependent acyltransferases"/>
    <property type="match status" value="16"/>
</dbReference>
<dbReference type="PROSITE" id="PS00012">
    <property type="entry name" value="PHOSPHOPANTETHEINE"/>
    <property type="match status" value="5"/>
</dbReference>
<dbReference type="PROSITE" id="PS00455">
    <property type="entry name" value="AMP_BINDING"/>
    <property type="match status" value="5"/>
</dbReference>
<feature type="non-terminal residue" evidence="8">
    <location>
        <position position="7322"/>
    </location>
</feature>
<dbReference type="GO" id="GO:0005829">
    <property type="term" value="C:cytosol"/>
    <property type="evidence" value="ECO:0007669"/>
    <property type="project" value="TreeGrafter"/>
</dbReference>
<dbReference type="PANTHER" id="PTHR45527">
    <property type="entry name" value="NONRIBOSOMAL PEPTIDE SYNTHETASE"/>
    <property type="match status" value="1"/>
</dbReference>
<dbReference type="InterPro" id="IPR020806">
    <property type="entry name" value="PKS_PP-bd"/>
</dbReference>
<organism evidence="8 9">
    <name type="scientific">Mycobacterium colombiense</name>
    <dbReference type="NCBI Taxonomy" id="339268"/>
    <lineage>
        <taxon>Bacteria</taxon>
        <taxon>Bacillati</taxon>
        <taxon>Actinomycetota</taxon>
        <taxon>Actinomycetes</taxon>
        <taxon>Mycobacteriales</taxon>
        <taxon>Mycobacteriaceae</taxon>
        <taxon>Mycobacterium</taxon>
        <taxon>Mycobacterium avium complex (MAC)</taxon>
    </lineage>
</organism>
<dbReference type="CDD" id="cd02440">
    <property type="entry name" value="AdoMet_MTases"/>
    <property type="match status" value="1"/>
</dbReference>
<feature type="domain" description="Carrier" evidence="7">
    <location>
        <begin position="2848"/>
        <end position="2923"/>
    </location>
</feature>
<dbReference type="EMBL" id="QMEU01000020">
    <property type="protein sequence ID" value="RAU96641.1"/>
    <property type="molecule type" value="Genomic_DNA"/>
</dbReference>
<dbReference type="SUPFAM" id="SSF47336">
    <property type="entry name" value="ACP-like"/>
    <property type="match status" value="5"/>
</dbReference>
<evidence type="ECO:0000256" key="4">
    <source>
        <dbReference type="ARBA" id="ARBA00022553"/>
    </source>
</evidence>
<feature type="domain" description="Carrier" evidence="7">
    <location>
        <begin position="3906"/>
        <end position="3981"/>
    </location>
</feature>
<dbReference type="InterPro" id="IPR001242">
    <property type="entry name" value="Condensation_dom"/>
</dbReference>
<protein>
    <submittedName>
        <fullName evidence="8">Non-ribosomal peptide synthetase</fullName>
    </submittedName>
</protein>
<dbReference type="FunFam" id="3.40.50.12780:FF:000012">
    <property type="entry name" value="Non-ribosomal peptide synthetase"/>
    <property type="match status" value="4"/>
</dbReference>
<dbReference type="Gene3D" id="3.30.559.30">
    <property type="entry name" value="Nonribosomal peptide synthetase, condensation domain"/>
    <property type="match status" value="8"/>
</dbReference>